<evidence type="ECO:0000259" key="4">
    <source>
        <dbReference type="PROSITE" id="PS50887"/>
    </source>
</evidence>
<feature type="domain" description="PAC" evidence="2">
    <location>
        <begin position="208"/>
        <end position="265"/>
    </location>
</feature>
<dbReference type="AlphaFoldDB" id="A0A6G9QJM7"/>
<feature type="domain" description="EAL" evidence="3">
    <location>
        <begin position="562"/>
        <end position="813"/>
    </location>
</feature>
<dbReference type="InterPro" id="IPR035965">
    <property type="entry name" value="PAS-like_dom_sf"/>
</dbReference>
<gene>
    <name evidence="5" type="ORF">HBH39_07015</name>
</gene>
<dbReference type="SMART" id="SM00086">
    <property type="entry name" value="PAC"/>
    <property type="match status" value="1"/>
</dbReference>
<dbReference type="Pfam" id="PF00990">
    <property type="entry name" value="GGDEF"/>
    <property type="match status" value="1"/>
</dbReference>
<evidence type="ECO:0000313" key="6">
    <source>
        <dbReference type="Proteomes" id="UP000502608"/>
    </source>
</evidence>
<dbReference type="KEGG" id="saes:HBH39_07015"/>
<dbReference type="SMART" id="SM00052">
    <property type="entry name" value="EAL"/>
    <property type="match status" value="1"/>
</dbReference>
<evidence type="ECO:0000259" key="3">
    <source>
        <dbReference type="PROSITE" id="PS50883"/>
    </source>
</evidence>
<sequence length="813" mass="91278">MSKCNNPISIDEQIIYYRDQLKQASLLFDGVIGIALHSTEPIIFDDILFNQDVKAHLKTSQQKIDILQQLNSFFAGSSLLVPHQELSTTTQIKSLVLNGNIFAALFIVDDSPKALAMLNLLHQQLQNQLSELTTSTDLTSFDLQMCIDSLDQHVWIKNADGVYVACNTSVEKAWKMSKAEIVGKTDAQLFDEPTAKLFIEGDKRAIKKGRNVIVSQCQDTDLNNNTVWLETLKAPLYDKAHHLKGVLGVTRNIAKHKAAEEQLELAACVFKNAIEGVLITNEFGNIVEVNDAFTNITGYQADEVIGQNPRLLQSGRHQKDFYEKLWNTLLVQGRWSGEIWNRRKNGAIYPQIVTISAVYDSDNQIKYFAAVFADISVQKQTEEKLNNLVYVDALTQLPNRMQFLSVLEKELQHNHRGNQQLAVLCIDIDLFKHINESLGHLVGDEIIVELAKRLCFAISEIDTIARLGGDEFVVLLCDINDTDSVASKVNDLRRVFEKPFIIKNHPPIRLTATIGIALSPEDGDSADSLLRHADAAMHRAKTNGRNSFAFYTESMTRQSVQQLQIHSALHQAIVNESFYLVYQPKVNMRNNQVCGFEALLRWHDPVLGMISPGIFIPIAEKIGLINEIGNWVLQTACQQGVQWLDEGKYFDRISVNVASLQLQQSDFVDQVRQVLIDTGLPPRFLELEVTESCMMLEPDKIIRDLELLGYMGIAISVDDFGTGYSSLNYLKKLPINKLKIDQSFIKDIPFDANNTAIAKAVIALGHALNLQVIAEGVETQTQADFLLANHCDLAQGYLYSRPELAEDLEHFLT</sequence>
<dbReference type="InterPro" id="IPR043128">
    <property type="entry name" value="Rev_trsase/Diguanyl_cyclase"/>
</dbReference>
<dbReference type="SUPFAM" id="SSF55073">
    <property type="entry name" value="Nucleotide cyclase"/>
    <property type="match status" value="1"/>
</dbReference>
<dbReference type="InterPro" id="IPR000014">
    <property type="entry name" value="PAS"/>
</dbReference>
<dbReference type="CDD" id="cd01948">
    <property type="entry name" value="EAL"/>
    <property type="match status" value="1"/>
</dbReference>
<dbReference type="InterPro" id="IPR001610">
    <property type="entry name" value="PAC"/>
</dbReference>
<dbReference type="NCBIfam" id="TIGR00254">
    <property type="entry name" value="GGDEF"/>
    <property type="match status" value="1"/>
</dbReference>
<dbReference type="Pfam" id="PF08448">
    <property type="entry name" value="PAS_4"/>
    <property type="match status" value="1"/>
</dbReference>
<dbReference type="InterPro" id="IPR052155">
    <property type="entry name" value="Biofilm_reg_signaling"/>
</dbReference>
<feature type="domain" description="PAS" evidence="1">
    <location>
        <begin position="269"/>
        <end position="308"/>
    </location>
</feature>
<protein>
    <submittedName>
        <fullName evidence="5">EAL domain-containing protein</fullName>
    </submittedName>
</protein>
<dbReference type="NCBIfam" id="TIGR00229">
    <property type="entry name" value="sensory_box"/>
    <property type="match status" value="2"/>
</dbReference>
<name>A0A6G9QJM7_9GAMM</name>
<accession>A0A6G9QJM7</accession>
<dbReference type="CDD" id="cd00130">
    <property type="entry name" value="PAS"/>
    <property type="match status" value="1"/>
</dbReference>
<evidence type="ECO:0000259" key="2">
    <source>
        <dbReference type="PROSITE" id="PS50113"/>
    </source>
</evidence>
<dbReference type="SMART" id="SM00091">
    <property type="entry name" value="PAS"/>
    <property type="match status" value="2"/>
</dbReference>
<feature type="domain" description="GGDEF" evidence="4">
    <location>
        <begin position="419"/>
        <end position="553"/>
    </location>
</feature>
<dbReference type="SUPFAM" id="SSF141868">
    <property type="entry name" value="EAL domain-like"/>
    <property type="match status" value="1"/>
</dbReference>
<dbReference type="InterPro" id="IPR029787">
    <property type="entry name" value="Nucleotide_cyclase"/>
</dbReference>
<reference evidence="5 6" key="1">
    <citation type="submission" date="2020-03" db="EMBL/GenBank/DDBJ databases">
        <title>Complete genome sequence of Shewanella sp.</title>
        <authorList>
            <person name="Kim Y.-S."/>
            <person name="Kim S.-J."/>
            <person name="Jung H.-K."/>
            <person name="Kim K.-H."/>
        </authorList>
    </citation>
    <scope>NUCLEOTIDE SEQUENCE [LARGE SCALE GENOMIC DNA]</scope>
    <source>
        <strain evidence="5 6">PN3F2</strain>
    </source>
</reference>
<dbReference type="InterPro" id="IPR000160">
    <property type="entry name" value="GGDEF_dom"/>
</dbReference>
<dbReference type="SMART" id="SM00267">
    <property type="entry name" value="GGDEF"/>
    <property type="match status" value="1"/>
</dbReference>
<dbReference type="InterPro" id="IPR000700">
    <property type="entry name" value="PAS-assoc_C"/>
</dbReference>
<dbReference type="PANTHER" id="PTHR44757">
    <property type="entry name" value="DIGUANYLATE CYCLASE DGCP"/>
    <property type="match status" value="1"/>
</dbReference>
<dbReference type="Pfam" id="PF00563">
    <property type="entry name" value="EAL"/>
    <property type="match status" value="1"/>
</dbReference>
<dbReference type="Pfam" id="PF13426">
    <property type="entry name" value="PAS_9"/>
    <property type="match status" value="1"/>
</dbReference>
<dbReference type="InterPro" id="IPR013656">
    <property type="entry name" value="PAS_4"/>
</dbReference>
<dbReference type="EMBL" id="CP050313">
    <property type="protein sequence ID" value="QIR14267.1"/>
    <property type="molecule type" value="Genomic_DNA"/>
</dbReference>
<dbReference type="PROSITE" id="PS50883">
    <property type="entry name" value="EAL"/>
    <property type="match status" value="1"/>
</dbReference>
<dbReference type="SUPFAM" id="SSF55785">
    <property type="entry name" value="PYP-like sensor domain (PAS domain)"/>
    <property type="match status" value="2"/>
</dbReference>
<dbReference type="InterPro" id="IPR035919">
    <property type="entry name" value="EAL_sf"/>
</dbReference>
<dbReference type="PROSITE" id="PS50112">
    <property type="entry name" value="PAS"/>
    <property type="match status" value="1"/>
</dbReference>
<dbReference type="PROSITE" id="PS50887">
    <property type="entry name" value="GGDEF"/>
    <property type="match status" value="1"/>
</dbReference>
<keyword evidence="6" id="KW-1185">Reference proteome</keyword>
<dbReference type="CDD" id="cd01949">
    <property type="entry name" value="GGDEF"/>
    <property type="match status" value="1"/>
</dbReference>
<dbReference type="Gene3D" id="3.30.450.20">
    <property type="entry name" value="PAS domain"/>
    <property type="match status" value="2"/>
</dbReference>
<dbReference type="PROSITE" id="PS50113">
    <property type="entry name" value="PAC"/>
    <property type="match status" value="2"/>
</dbReference>
<proteinExistence type="predicted"/>
<evidence type="ECO:0000259" key="1">
    <source>
        <dbReference type="PROSITE" id="PS50112"/>
    </source>
</evidence>
<dbReference type="Proteomes" id="UP000502608">
    <property type="component" value="Chromosome"/>
</dbReference>
<dbReference type="PANTHER" id="PTHR44757:SF2">
    <property type="entry name" value="BIOFILM ARCHITECTURE MAINTENANCE PROTEIN MBAA"/>
    <property type="match status" value="1"/>
</dbReference>
<dbReference type="RefSeq" id="WP_167676851.1">
    <property type="nucleotide sequence ID" value="NZ_CP050313.1"/>
</dbReference>
<feature type="domain" description="PAC" evidence="2">
    <location>
        <begin position="335"/>
        <end position="387"/>
    </location>
</feature>
<dbReference type="InterPro" id="IPR001633">
    <property type="entry name" value="EAL_dom"/>
</dbReference>
<evidence type="ECO:0000313" key="5">
    <source>
        <dbReference type="EMBL" id="QIR14267.1"/>
    </source>
</evidence>
<dbReference type="Gene3D" id="3.20.20.450">
    <property type="entry name" value="EAL domain"/>
    <property type="match status" value="1"/>
</dbReference>
<organism evidence="5 6">
    <name type="scientific">Shewanella aestuarii</name>
    <dbReference type="NCBI Taxonomy" id="1028752"/>
    <lineage>
        <taxon>Bacteria</taxon>
        <taxon>Pseudomonadati</taxon>
        <taxon>Pseudomonadota</taxon>
        <taxon>Gammaproteobacteria</taxon>
        <taxon>Alteromonadales</taxon>
        <taxon>Shewanellaceae</taxon>
        <taxon>Shewanella</taxon>
    </lineage>
</organism>
<dbReference type="Gene3D" id="3.30.70.270">
    <property type="match status" value="1"/>
</dbReference>